<proteinExistence type="predicted"/>
<dbReference type="eggNOG" id="arCOG04925">
    <property type="taxonomic scope" value="Archaea"/>
</dbReference>
<evidence type="ECO:0000313" key="1">
    <source>
        <dbReference type="EMBL" id="AEA46733.1"/>
    </source>
</evidence>
<dbReference type="AlphaFoldDB" id="F2KRG8"/>
<dbReference type="EMBL" id="CP002588">
    <property type="protein sequence ID" value="AEA46733.1"/>
    <property type="molecule type" value="Genomic_DNA"/>
</dbReference>
<accession>F2KRG8</accession>
<gene>
    <name evidence="1" type="ordered locus">Arcve_0714</name>
</gene>
<sequence>MILMILIEPLTKFFVDGHVVKGEKVKQKVFGGFCTCGGVMYQKSWFREGNFYILVSECEKCWRNEAMAFNGSKNLISRDEVRVIDRTEMKKFLKELLSTSEYDALIARARDEEYNYNAFSRAKKKLEDIGLEVEEVMSYL</sequence>
<evidence type="ECO:0000313" key="2">
    <source>
        <dbReference type="Proteomes" id="UP000008136"/>
    </source>
</evidence>
<dbReference type="KEGG" id="ave:Arcve_0714"/>
<dbReference type="Proteomes" id="UP000008136">
    <property type="component" value="Chromosome"/>
</dbReference>
<organism evidence="1 2">
    <name type="scientific">Archaeoglobus veneficus (strain DSM 11195 / SNP6)</name>
    <dbReference type="NCBI Taxonomy" id="693661"/>
    <lineage>
        <taxon>Archaea</taxon>
        <taxon>Methanobacteriati</taxon>
        <taxon>Methanobacteriota</taxon>
        <taxon>Archaeoglobi</taxon>
        <taxon>Archaeoglobales</taxon>
        <taxon>Archaeoglobaceae</taxon>
        <taxon>Archaeoglobus</taxon>
    </lineage>
</organism>
<protein>
    <submittedName>
        <fullName evidence="1">Uncharacterized protein</fullName>
    </submittedName>
</protein>
<reference evidence="1 2" key="1">
    <citation type="submission" date="2011-03" db="EMBL/GenBank/DDBJ databases">
        <title>The complete genome of Archaeoglobus veneficus SNP6.</title>
        <authorList>
            <consortium name="US DOE Joint Genome Institute (JGI-PGF)"/>
            <person name="Lucas S."/>
            <person name="Copeland A."/>
            <person name="Lapidus A."/>
            <person name="Bruce D."/>
            <person name="Goodwin L."/>
            <person name="Pitluck S."/>
            <person name="Kyrpides N."/>
            <person name="Mavromatis K."/>
            <person name="Pagani I."/>
            <person name="Ivanova N."/>
            <person name="Mikhailova N."/>
            <person name="Lu M."/>
            <person name="Detter J.C."/>
            <person name="Tapia R."/>
            <person name="Han C."/>
            <person name="Land M."/>
            <person name="Hauser L."/>
            <person name="Markowitz V."/>
            <person name="Cheng J.-F."/>
            <person name="Hugenholtz P."/>
            <person name="Woyke T."/>
            <person name="Wu D."/>
            <person name="Spring S."/>
            <person name="Brambilla E."/>
            <person name="Klenk H.-P."/>
            <person name="Eisen J.A."/>
        </authorList>
    </citation>
    <scope>NUCLEOTIDE SEQUENCE [LARGE SCALE GENOMIC DNA]</scope>
    <source>
        <strain>SNP6</strain>
    </source>
</reference>
<keyword evidence="2" id="KW-1185">Reference proteome</keyword>
<name>F2KRG8_ARCVS</name>
<dbReference type="HOGENOM" id="CLU_1870611_0_0_2"/>